<accession>A0ABY6Z3S8</accession>
<dbReference type="Proteomes" id="UP001164803">
    <property type="component" value="Chromosome"/>
</dbReference>
<evidence type="ECO:0008006" key="3">
    <source>
        <dbReference type="Google" id="ProtNLM"/>
    </source>
</evidence>
<sequence length="101" mass="11170">MLGLSWLLTAGSAVRLRYCLPTRVSGQLIQGNLNGRHSGPQAPVDFHIAEPGDIILCHDPHGTYGCWIHAVLYIGYDQVVDANDFARGTLLRSANNYRDYD</sequence>
<name>A0ABY6Z3S8_9BACL</name>
<gene>
    <name evidence="1" type="ORF">NZD86_02900</name>
</gene>
<dbReference type="EMBL" id="CP104064">
    <property type="protein sequence ID" value="WAH37501.1"/>
    <property type="molecule type" value="Genomic_DNA"/>
</dbReference>
<reference evidence="1" key="1">
    <citation type="submission" date="2022-08" db="EMBL/GenBank/DDBJ databases">
        <title>Alicyclobacillus dauci DSM2870, complete genome.</title>
        <authorList>
            <person name="Wang Q."/>
            <person name="Cai R."/>
            <person name="Wang Z."/>
        </authorList>
    </citation>
    <scope>NUCLEOTIDE SEQUENCE</scope>
    <source>
        <strain evidence="1">DSM 28700</strain>
    </source>
</reference>
<evidence type="ECO:0000313" key="2">
    <source>
        <dbReference type="Proteomes" id="UP001164803"/>
    </source>
</evidence>
<evidence type="ECO:0000313" key="1">
    <source>
        <dbReference type="EMBL" id="WAH37501.1"/>
    </source>
</evidence>
<proteinExistence type="predicted"/>
<keyword evidence="2" id="KW-1185">Reference proteome</keyword>
<protein>
    <recommendedName>
        <fullName evidence="3">NlpC/P60 family protein</fullName>
    </recommendedName>
</protein>
<dbReference type="RefSeq" id="WP_268044993.1">
    <property type="nucleotide sequence ID" value="NZ_CP104064.1"/>
</dbReference>
<organism evidence="1 2">
    <name type="scientific">Alicyclobacillus dauci</name>
    <dbReference type="NCBI Taxonomy" id="1475485"/>
    <lineage>
        <taxon>Bacteria</taxon>
        <taxon>Bacillati</taxon>
        <taxon>Bacillota</taxon>
        <taxon>Bacilli</taxon>
        <taxon>Bacillales</taxon>
        <taxon>Alicyclobacillaceae</taxon>
        <taxon>Alicyclobacillus</taxon>
    </lineage>
</organism>